<feature type="region of interest" description="Disordered" evidence="1">
    <location>
        <begin position="25"/>
        <end position="105"/>
    </location>
</feature>
<dbReference type="Proteomes" id="UP000198406">
    <property type="component" value="Unassembled WGS sequence"/>
</dbReference>
<feature type="compositionally biased region" description="Polar residues" evidence="1">
    <location>
        <begin position="45"/>
        <end position="60"/>
    </location>
</feature>
<protein>
    <submittedName>
        <fullName evidence="2">Uncharacterized protein</fullName>
    </submittedName>
</protein>
<dbReference type="EMBL" id="BDSP01000205">
    <property type="protein sequence ID" value="GAX23948.1"/>
    <property type="molecule type" value="Genomic_DNA"/>
</dbReference>
<feature type="compositionally biased region" description="Acidic residues" evidence="1">
    <location>
        <begin position="72"/>
        <end position="82"/>
    </location>
</feature>
<dbReference type="AlphaFoldDB" id="A0A1Z5KDC1"/>
<evidence type="ECO:0000256" key="1">
    <source>
        <dbReference type="SAM" id="MobiDB-lite"/>
    </source>
</evidence>
<evidence type="ECO:0000313" key="2">
    <source>
        <dbReference type="EMBL" id="GAX23948.1"/>
    </source>
</evidence>
<dbReference type="InParanoid" id="A0A1Z5KDC1"/>
<accession>A0A1Z5KDC1</accession>
<sequence length="176" mass="20308">MTSCLYSSHEDQEVGNFFCQAPPEKIESTRKLNDDSFPRRPLTMSKPSSSDSFTKPSGRQTPRLLITPYNDDVFDDENDDNISTEITEPEATPWLFRPIAPPDDSAEYDLNDHDTFQHVQDEDEMWDAFLTGIPMEIEVDPRYCIEDDDVQDNLDRMLIALHAQSQQLIDMPGRQY</sequence>
<gene>
    <name evidence="2" type="ORF">FisN_26Lh004</name>
</gene>
<feature type="compositionally biased region" description="Basic and acidic residues" evidence="1">
    <location>
        <begin position="25"/>
        <end position="38"/>
    </location>
</feature>
<proteinExistence type="predicted"/>
<name>A0A1Z5KDC1_FISSO</name>
<keyword evidence="3" id="KW-1185">Reference proteome</keyword>
<organism evidence="2 3">
    <name type="scientific">Fistulifera solaris</name>
    <name type="common">Oleaginous diatom</name>
    <dbReference type="NCBI Taxonomy" id="1519565"/>
    <lineage>
        <taxon>Eukaryota</taxon>
        <taxon>Sar</taxon>
        <taxon>Stramenopiles</taxon>
        <taxon>Ochrophyta</taxon>
        <taxon>Bacillariophyta</taxon>
        <taxon>Bacillariophyceae</taxon>
        <taxon>Bacillariophycidae</taxon>
        <taxon>Naviculales</taxon>
        <taxon>Naviculaceae</taxon>
        <taxon>Fistulifera</taxon>
    </lineage>
</organism>
<comment type="caution">
    <text evidence="2">The sequence shown here is derived from an EMBL/GenBank/DDBJ whole genome shotgun (WGS) entry which is preliminary data.</text>
</comment>
<evidence type="ECO:0000313" key="3">
    <source>
        <dbReference type="Proteomes" id="UP000198406"/>
    </source>
</evidence>
<reference evidence="2 3" key="1">
    <citation type="journal article" date="2015" name="Plant Cell">
        <title>Oil accumulation by the oleaginous diatom Fistulifera solaris as revealed by the genome and transcriptome.</title>
        <authorList>
            <person name="Tanaka T."/>
            <person name="Maeda Y."/>
            <person name="Veluchamy A."/>
            <person name="Tanaka M."/>
            <person name="Abida H."/>
            <person name="Marechal E."/>
            <person name="Bowler C."/>
            <person name="Muto M."/>
            <person name="Sunaga Y."/>
            <person name="Tanaka M."/>
            <person name="Yoshino T."/>
            <person name="Taniguchi T."/>
            <person name="Fukuda Y."/>
            <person name="Nemoto M."/>
            <person name="Matsumoto M."/>
            <person name="Wong P.S."/>
            <person name="Aburatani S."/>
            <person name="Fujibuchi W."/>
        </authorList>
    </citation>
    <scope>NUCLEOTIDE SEQUENCE [LARGE SCALE GENOMIC DNA]</scope>
    <source>
        <strain evidence="2 3">JPCC DA0580</strain>
    </source>
</reference>